<evidence type="ECO:0000313" key="1">
    <source>
        <dbReference type="EMBL" id="KUH38403.1"/>
    </source>
</evidence>
<sequence>MGLIEFLRARLDEDRAVAEAAPAGPWKAAPGDDEGTWRVLGGFSTHERFNSATDTREITTRREEVAGPGLGAGGVRSEGAAVHMARHDPERVLAAVDAQRRILDEFVTSLTQRDKENDETFGLTDWNFEPTALPLLRLLALPYADHPDYQDEWRP</sequence>
<dbReference type="RefSeq" id="WP_058942380.1">
    <property type="nucleotide sequence ID" value="NZ_LNSV01000027.1"/>
</dbReference>
<dbReference type="InterPro" id="IPR046193">
    <property type="entry name" value="DUF6221"/>
</dbReference>
<dbReference type="OrthoDB" id="4290974at2"/>
<protein>
    <submittedName>
        <fullName evidence="1">Uncharacterized protein</fullName>
    </submittedName>
</protein>
<dbReference type="AlphaFoldDB" id="A0A117IW69"/>
<dbReference type="STRING" id="936756.ATE80_13115"/>
<comment type="caution">
    <text evidence="1">The sequence shown here is derived from an EMBL/GenBank/DDBJ whole genome shotgun (WGS) entry which is preliminary data.</text>
</comment>
<dbReference type="EMBL" id="LNSV01000027">
    <property type="protein sequence ID" value="KUH38403.1"/>
    <property type="molecule type" value="Genomic_DNA"/>
</dbReference>
<reference evidence="1 2" key="1">
    <citation type="submission" date="2015-11" db="EMBL/GenBank/DDBJ databases">
        <title>Genome-wide analysis reveals the secondary metabolome in Streptomyces kanasensis ZX01.</title>
        <authorList>
            <person name="Zhang G."/>
            <person name="Han L."/>
            <person name="Feng J."/>
            <person name="Zhang X."/>
        </authorList>
    </citation>
    <scope>NUCLEOTIDE SEQUENCE [LARGE SCALE GENOMIC DNA]</scope>
    <source>
        <strain evidence="1 2">ZX01</strain>
    </source>
</reference>
<dbReference type="Proteomes" id="UP000054011">
    <property type="component" value="Unassembled WGS sequence"/>
</dbReference>
<name>A0A117IW69_9ACTN</name>
<accession>A0A117IW69</accession>
<keyword evidence="2" id="KW-1185">Reference proteome</keyword>
<proteinExistence type="predicted"/>
<dbReference type="Pfam" id="PF19730">
    <property type="entry name" value="DUF6221"/>
    <property type="match status" value="1"/>
</dbReference>
<gene>
    <name evidence="1" type="ORF">ATE80_13115</name>
</gene>
<organism evidence="1 2">
    <name type="scientific">Streptomyces kanasensis</name>
    <dbReference type="NCBI Taxonomy" id="936756"/>
    <lineage>
        <taxon>Bacteria</taxon>
        <taxon>Bacillati</taxon>
        <taxon>Actinomycetota</taxon>
        <taxon>Actinomycetes</taxon>
        <taxon>Kitasatosporales</taxon>
        <taxon>Streptomycetaceae</taxon>
        <taxon>Streptomyces</taxon>
    </lineage>
</organism>
<evidence type="ECO:0000313" key="2">
    <source>
        <dbReference type="Proteomes" id="UP000054011"/>
    </source>
</evidence>